<name>A0A4S8MP75_DENBC</name>
<reference evidence="2 3" key="1">
    <citation type="journal article" date="2019" name="Nat. Ecol. Evol.">
        <title>Megaphylogeny resolves global patterns of mushroom evolution.</title>
        <authorList>
            <person name="Varga T."/>
            <person name="Krizsan K."/>
            <person name="Foldi C."/>
            <person name="Dima B."/>
            <person name="Sanchez-Garcia M."/>
            <person name="Sanchez-Ramirez S."/>
            <person name="Szollosi G.J."/>
            <person name="Szarkandi J.G."/>
            <person name="Papp V."/>
            <person name="Albert L."/>
            <person name="Andreopoulos W."/>
            <person name="Angelini C."/>
            <person name="Antonin V."/>
            <person name="Barry K.W."/>
            <person name="Bougher N.L."/>
            <person name="Buchanan P."/>
            <person name="Buyck B."/>
            <person name="Bense V."/>
            <person name="Catcheside P."/>
            <person name="Chovatia M."/>
            <person name="Cooper J."/>
            <person name="Damon W."/>
            <person name="Desjardin D."/>
            <person name="Finy P."/>
            <person name="Geml J."/>
            <person name="Haridas S."/>
            <person name="Hughes K."/>
            <person name="Justo A."/>
            <person name="Karasinski D."/>
            <person name="Kautmanova I."/>
            <person name="Kiss B."/>
            <person name="Kocsube S."/>
            <person name="Kotiranta H."/>
            <person name="LaButti K.M."/>
            <person name="Lechner B.E."/>
            <person name="Liimatainen K."/>
            <person name="Lipzen A."/>
            <person name="Lukacs Z."/>
            <person name="Mihaltcheva S."/>
            <person name="Morgado L.N."/>
            <person name="Niskanen T."/>
            <person name="Noordeloos M.E."/>
            <person name="Ohm R.A."/>
            <person name="Ortiz-Santana B."/>
            <person name="Ovrebo C."/>
            <person name="Racz N."/>
            <person name="Riley R."/>
            <person name="Savchenko A."/>
            <person name="Shiryaev A."/>
            <person name="Soop K."/>
            <person name="Spirin V."/>
            <person name="Szebenyi C."/>
            <person name="Tomsovsky M."/>
            <person name="Tulloss R.E."/>
            <person name="Uehling J."/>
            <person name="Grigoriev I.V."/>
            <person name="Vagvolgyi C."/>
            <person name="Papp T."/>
            <person name="Martin F.M."/>
            <person name="Miettinen O."/>
            <person name="Hibbett D.S."/>
            <person name="Nagy L.G."/>
        </authorList>
    </citation>
    <scope>NUCLEOTIDE SEQUENCE [LARGE SCALE GENOMIC DNA]</scope>
    <source>
        <strain evidence="2 3">CBS 962.96</strain>
    </source>
</reference>
<dbReference type="Pfam" id="PF01501">
    <property type="entry name" value="Glyco_transf_8"/>
    <property type="match status" value="1"/>
</dbReference>
<dbReference type="EMBL" id="ML179053">
    <property type="protein sequence ID" value="THV04800.1"/>
    <property type="molecule type" value="Genomic_DNA"/>
</dbReference>
<keyword evidence="1" id="KW-1133">Transmembrane helix</keyword>
<dbReference type="InterPro" id="IPR002495">
    <property type="entry name" value="Glyco_trans_8"/>
</dbReference>
<evidence type="ECO:0000313" key="2">
    <source>
        <dbReference type="EMBL" id="THV04800.1"/>
    </source>
</evidence>
<dbReference type="AlphaFoldDB" id="A0A4S8MP75"/>
<dbReference type="GO" id="GO:0016757">
    <property type="term" value="F:glycosyltransferase activity"/>
    <property type="evidence" value="ECO:0007669"/>
    <property type="project" value="InterPro"/>
</dbReference>
<dbReference type="Gene3D" id="3.90.550.10">
    <property type="entry name" value="Spore Coat Polysaccharide Biosynthesis Protein SpsA, Chain A"/>
    <property type="match status" value="1"/>
</dbReference>
<keyword evidence="1" id="KW-0472">Membrane</keyword>
<organism evidence="2 3">
    <name type="scientific">Dendrothele bispora (strain CBS 962.96)</name>
    <dbReference type="NCBI Taxonomy" id="1314807"/>
    <lineage>
        <taxon>Eukaryota</taxon>
        <taxon>Fungi</taxon>
        <taxon>Dikarya</taxon>
        <taxon>Basidiomycota</taxon>
        <taxon>Agaricomycotina</taxon>
        <taxon>Agaricomycetes</taxon>
        <taxon>Agaricomycetidae</taxon>
        <taxon>Agaricales</taxon>
        <taxon>Agaricales incertae sedis</taxon>
        <taxon>Dendrothele</taxon>
    </lineage>
</organism>
<keyword evidence="2" id="KW-0808">Transferase</keyword>
<dbReference type="PANTHER" id="PTHR11183">
    <property type="entry name" value="GLYCOGENIN SUBFAMILY MEMBER"/>
    <property type="match status" value="1"/>
</dbReference>
<dbReference type="InterPro" id="IPR050587">
    <property type="entry name" value="GNT1/Glycosyltrans_8"/>
</dbReference>
<dbReference type="SUPFAM" id="SSF53448">
    <property type="entry name" value="Nucleotide-diphospho-sugar transferases"/>
    <property type="match status" value="1"/>
</dbReference>
<proteinExistence type="predicted"/>
<sequence length="363" mass="41610">MSFSRFFSFQHSYERLPVHTKSRLSPQNYRKLVVAASIFGGICVVWLLAKFLSYKAPYTPLDNYEHLNILPLLRDQTPLSSSSQRGVFSSLYSDSFAIAVAVLGHSVRRANIDARLILPYLSSQVSSNAICIVKAAGWEPHAVPLLPPPHNGRGIHARFRDQYTKLRIWSLGEELGIDSAVYFDADTLVLRNFEELFNIPWEFGATPDIYRPGDDRGFAITFNAGVLAFRPSKKTFEDMKQKLETANYPLEQAEQAFLNLYFGAKALRLPYVYNANIVVKERSLEMWEELGEEMRVIHYSVIKPFWAKSVSNDLLMTPEQIRKINDERAAKIGGFYRKEVGWWREVFEELMQEKGDAIRACYS</sequence>
<dbReference type="InterPro" id="IPR029044">
    <property type="entry name" value="Nucleotide-diphossugar_trans"/>
</dbReference>
<evidence type="ECO:0000313" key="3">
    <source>
        <dbReference type="Proteomes" id="UP000297245"/>
    </source>
</evidence>
<accession>A0A4S8MP75</accession>
<dbReference type="OrthoDB" id="2014201at2759"/>
<keyword evidence="1" id="KW-0812">Transmembrane</keyword>
<gene>
    <name evidence="2" type="ORF">K435DRAFT_835312</name>
</gene>
<evidence type="ECO:0000256" key="1">
    <source>
        <dbReference type="SAM" id="Phobius"/>
    </source>
</evidence>
<feature type="transmembrane region" description="Helical" evidence="1">
    <location>
        <begin position="32"/>
        <end position="49"/>
    </location>
</feature>
<dbReference type="Proteomes" id="UP000297245">
    <property type="component" value="Unassembled WGS sequence"/>
</dbReference>
<keyword evidence="3" id="KW-1185">Reference proteome</keyword>
<protein>
    <submittedName>
        <fullName evidence="2">Glycosyltransferase family 8 protein</fullName>
    </submittedName>
</protein>